<keyword evidence="4" id="KW-0378">Hydrolase</keyword>
<proteinExistence type="predicted"/>
<dbReference type="SUPFAM" id="SSF64496">
    <property type="entry name" value="DNA-binding domain of intron-encoded endonucleases"/>
    <property type="match status" value="2"/>
</dbReference>
<dbReference type="OrthoDB" id="21336at10239"/>
<dbReference type="InterPro" id="IPR010896">
    <property type="entry name" value="NUMOD1"/>
</dbReference>
<dbReference type="Pfam" id="PF01541">
    <property type="entry name" value="GIY-YIG"/>
    <property type="match status" value="1"/>
</dbReference>
<dbReference type="PROSITE" id="PS50164">
    <property type="entry name" value="GIY_YIG"/>
    <property type="match status" value="1"/>
</dbReference>
<feature type="compositionally biased region" description="Basic and acidic residues" evidence="5">
    <location>
        <begin position="173"/>
        <end position="182"/>
    </location>
</feature>
<dbReference type="SUPFAM" id="SSF82771">
    <property type="entry name" value="GIY-YIG endonuclease"/>
    <property type="match status" value="1"/>
</dbReference>
<dbReference type="Gene3D" id="1.10.10.10">
    <property type="entry name" value="Winged helix-like DNA-binding domain superfamily/Winged helix DNA-binding domain"/>
    <property type="match status" value="1"/>
</dbReference>
<sequence length="254" mass="28747">MGFIYRLTSPSGKSYIGQTVRSIEERFKQHQQPDSECVAISRAIQKYGWENMKKEWQEVSDDKLNFYEEMLVALLGTLSPGGYNLREGGGSRGSLCEDTKQKITLSLIGKTRTDETKKKMSESMSGEKHPLYGKTHTDETKKKISDSQKGEKNHMYGKSHTDETIQKMSTAKSGEKHPFYGRTHTDETRKKMMGNSPRPKKVFQYELDGTFVQTFSSGRDAARALNKTTGSRISDCAIGKSKSAYGFKWSYTKL</sequence>
<evidence type="ECO:0000256" key="1">
    <source>
        <dbReference type="ARBA" id="ARBA00010045"/>
    </source>
</evidence>
<keyword evidence="3" id="KW-0255">Endonuclease</keyword>
<comment type="similarity">
    <text evidence="1">To endonucleases of group I introns of fungi and phage.</text>
</comment>
<dbReference type="Gene3D" id="3.40.1440.10">
    <property type="entry name" value="GIY-YIG endonuclease"/>
    <property type="match status" value="1"/>
</dbReference>
<dbReference type="InterPro" id="IPR006350">
    <property type="entry name" value="Intron_endoG1"/>
</dbReference>
<organism evidence="7 8">
    <name type="scientific">Chlorovirus heliozoae</name>
    <dbReference type="NCBI Taxonomy" id="322019"/>
    <lineage>
        <taxon>Viruses</taxon>
        <taxon>Varidnaviria</taxon>
        <taxon>Bamfordvirae</taxon>
        <taxon>Nucleocytoviricota</taxon>
        <taxon>Megaviricetes</taxon>
        <taxon>Algavirales</taxon>
        <taxon>Phycodnaviridae</taxon>
        <taxon>Chlorovirus</taxon>
    </lineage>
</organism>
<dbReference type="InterPro" id="IPR003611">
    <property type="entry name" value="NUMOD3"/>
</dbReference>
<dbReference type="GO" id="GO:0016787">
    <property type="term" value="F:hydrolase activity"/>
    <property type="evidence" value="ECO:0007669"/>
    <property type="project" value="UniProtKB-KW"/>
</dbReference>
<dbReference type="InterPro" id="IPR003647">
    <property type="entry name" value="Intron_nuc_1_rpt"/>
</dbReference>
<dbReference type="RefSeq" id="YP_001426868.1">
    <property type="nucleotide sequence ID" value="NC_008724.1"/>
</dbReference>
<evidence type="ECO:0000313" key="8">
    <source>
        <dbReference type="Proteomes" id="UP000202420"/>
    </source>
</evidence>
<dbReference type="GO" id="GO:0003677">
    <property type="term" value="F:DNA binding"/>
    <property type="evidence" value="ECO:0007669"/>
    <property type="project" value="InterPro"/>
</dbReference>
<evidence type="ECO:0000313" key="7">
    <source>
        <dbReference type="EMBL" id="ABT16521.1"/>
    </source>
</evidence>
<dbReference type="KEGG" id="vg:5470530"/>
<evidence type="ECO:0000256" key="2">
    <source>
        <dbReference type="ARBA" id="ARBA00022722"/>
    </source>
</evidence>
<dbReference type="SMART" id="SM00496">
    <property type="entry name" value="IENR2"/>
    <property type="match status" value="4"/>
</dbReference>
<dbReference type="Pfam" id="PF07460">
    <property type="entry name" value="NUMOD3"/>
    <property type="match status" value="1"/>
</dbReference>
<evidence type="ECO:0000256" key="4">
    <source>
        <dbReference type="ARBA" id="ARBA00022801"/>
    </source>
</evidence>
<dbReference type="InterPro" id="IPR036388">
    <property type="entry name" value="WH-like_DNA-bd_sf"/>
</dbReference>
<dbReference type="InterPro" id="IPR035901">
    <property type="entry name" value="GIY-YIG_endonuc_sf"/>
</dbReference>
<dbReference type="SMART" id="SM00497">
    <property type="entry name" value="IENR1"/>
    <property type="match status" value="1"/>
</dbReference>
<dbReference type="NCBIfam" id="TIGR01453">
    <property type="entry name" value="grpIintron_endo"/>
    <property type="match status" value="1"/>
</dbReference>
<dbReference type="GeneID" id="5470530"/>
<keyword evidence="2" id="KW-0540">Nuclease</keyword>
<dbReference type="GO" id="GO:0004519">
    <property type="term" value="F:endonuclease activity"/>
    <property type="evidence" value="ECO:0007669"/>
    <property type="project" value="UniProtKB-KW"/>
</dbReference>
<evidence type="ECO:0000256" key="5">
    <source>
        <dbReference type="SAM" id="MobiDB-lite"/>
    </source>
</evidence>
<protein>
    <submittedName>
        <fullName evidence="7">Uncharacterized protein Z387R</fullName>
    </submittedName>
</protein>
<accession>A7K8Z7</accession>
<dbReference type="InterPro" id="IPR000305">
    <property type="entry name" value="GIY-YIG_endonuc"/>
</dbReference>
<feature type="region of interest" description="Disordered" evidence="5">
    <location>
        <begin position="112"/>
        <end position="182"/>
    </location>
</feature>
<feature type="domain" description="GIY-YIG" evidence="6">
    <location>
        <begin position="1"/>
        <end position="85"/>
    </location>
</feature>
<gene>
    <name evidence="7" type="primary">Z387R</name>
    <name evidence="7" type="ORF">ATCV1_Z387R</name>
</gene>
<dbReference type="EMBL" id="EF101928">
    <property type="protein sequence ID" value="ABT16521.1"/>
    <property type="molecule type" value="Genomic_DNA"/>
</dbReference>
<dbReference type="Pfam" id="PF07453">
    <property type="entry name" value="NUMOD1"/>
    <property type="match status" value="1"/>
</dbReference>
<dbReference type="SMART" id="SM00465">
    <property type="entry name" value="GIYc"/>
    <property type="match status" value="1"/>
</dbReference>
<name>A7K8Z7_9PHYC</name>
<keyword evidence="8" id="KW-1185">Reference proteome</keyword>
<reference evidence="7 8" key="1">
    <citation type="submission" date="2006-09" db="EMBL/GenBank/DDBJ databases">
        <title>Sequence and annotation of the 288-kb ATCV-1 virus that infects an endosymbiotic Chlorella strain of the heliozoon Acanthocystis turfacea.</title>
        <authorList>
            <person name="Fitzgerald L.A."/>
            <person name="Graves M.V."/>
            <person name="Li X."/>
            <person name="Pfitzner A.J.P."/>
            <person name="Hartigan J."/>
            <person name="Van Etten J.L."/>
        </authorList>
    </citation>
    <scope>NUCLEOTIDE SEQUENCE [LARGE SCALE GENOMIC DNA]</scope>
    <source>
        <strain evidence="7 8">ATCV-1</strain>
    </source>
</reference>
<evidence type="ECO:0000259" key="6">
    <source>
        <dbReference type="PROSITE" id="PS50164"/>
    </source>
</evidence>
<dbReference type="CDD" id="cd10443">
    <property type="entry name" value="GIY-YIG_HE_Tlr8p_PBC-V_like"/>
    <property type="match status" value="1"/>
</dbReference>
<feature type="compositionally biased region" description="Basic and acidic residues" evidence="5">
    <location>
        <begin position="112"/>
        <end position="165"/>
    </location>
</feature>
<dbReference type="Proteomes" id="UP000202420">
    <property type="component" value="Segment"/>
</dbReference>
<evidence type="ECO:0000256" key="3">
    <source>
        <dbReference type="ARBA" id="ARBA00022759"/>
    </source>
</evidence>